<comment type="similarity">
    <text evidence="2 7">Belongs to the DedA family.</text>
</comment>
<feature type="transmembrane region" description="Helical" evidence="7">
    <location>
        <begin position="169"/>
        <end position="194"/>
    </location>
</feature>
<keyword evidence="4 7" id="KW-0812">Transmembrane</keyword>
<evidence type="ECO:0000256" key="1">
    <source>
        <dbReference type="ARBA" id="ARBA00004651"/>
    </source>
</evidence>
<sequence length="219" mass="22927">MTEVFEQLLTLNGAVVYAIVGALVFAEVALLVGFVVPGETAAIVGGVLASLGHAELWPMAAVVVGAAVLGDLTGFGVGHLLGDRMEGRPMSPRRRRRREQTKELIARRGPLAVFVGRYIAFVRTLMPTLAGSSGMRLRPFLLADVAAAVTWGAANVAVGFVVGRSYKEVVRWLGAGSAVALTVVVVAAAAVWLVRRRRRAAGADTAPAAVDSPESSCDH</sequence>
<dbReference type="InterPro" id="IPR032818">
    <property type="entry name" value="DedA-like"/>
</dbReference>
<proteinExistence type="inferred from homology"/>
<dbReference type="Proteomes" id="UP000317344">
    <property type="component" value="Chromosome"/>
</dbReference>
<dbReference type="KEGG" id="toy:FO059_15515"/>
<dbReference type="AlphaFoldDB" id="A0A516X5W6"/>
<keyword evidence="10" id="KW-1185">Reference proteome</keyword>
<dbReference type="GO" id="GO:0005886">
    <property type="term" value="C:plasma membrane"/>
    <property type="evidence" value="ECO:0007669"/>
    <property type="project" value="UniProtKB-SubCell"/>
</dbReference>
<evidence type="ECO:0000313" key="10">
    <source>
        <dbReference type="Proteomes" id="UP000317344"/>
    </source>
</evidence>
<gene>
    <name evidence="9" type="ORF">FO059_15515</name>
</gene>
<dbReference type="OrthoDB" id="9813426at2"/>
<evidence type="ECO:0000256" key="3">
    <source>
        <dbReference type="ARBA" id="ARBA00022475"/>
    </source>
</evidence>
<dbReference type="PANTHER" id="PTHR30353:SF0">
    <property type="entry name" value="TRANSMEMBRANE PROTEIN"/>
    <property type="match status" value="1"/>
</dbReference>
<keyword evidence="3 7" id="KW-1003">Cell membrane</keyword>
<keyword evidence="6 7" id="KW-0472">Membrane</keyword>
<feature type="transmembrane region" description="Helical" evidence="7">
    <location>
        <begin position="140"/>
        <end position="163"/>
    </location>
</feature>
<feature type="transmembrane region" description="Helical" evidence="7">
    <location>
        <begin position="12"/>
        <end position="36"/>
    </location>
</feature>
<keyword evidence="5 7" id="KW-1133">Transmembrane helix</keyword>
<feature type="transmembrane region" description="Helical" evidence="7">
    <location>
        <begin position="56"/>
        <end position="81"/>
    </location>
</feature>
<reference evidence="9 10" key="1">
    <citation type="submission" date="2019-07" db="EMBL/GenBank/DDBJ databases">
        <title>Tomitella cavernea sp. nov., an actinomycete isolated from soil.</title>
        <authorList>
            <person name="Cheng J."/>
        </authorList>
    </citation>
    <scope>NUCLEOTIDE SEQUENCE [LARGE SCALE GENOMIC DNA]</scope>
    <source>
        <strain evidence="9 10">HY188</strain>
    </source>
</reference>
<feature type="domain" description="VTT" evidence="8">
    <location>
        <begin position="36"/>
        <end position="159"/>
    </location>
</feature>
<dbReference type="PANTHER" id="PTHR30353">
    <property type="entry name" value="INNER MEMBRANE PROTEIN DEDA-RELATED"/>
    <property type="match status" value="1"/>
</dbReference>
<evidence type="ECO:0000256" key="6">
    <source>
        <dbReference type="ARBA" id="ARBA00023136"/>
    </source>
</evidence>
<evidence type="ECO:0000313" key="9">
    <source>
        <dbReference type="EMBL" id="QDQ98472.1"/>
    </source>
</evidence>
<comment type="subcellular location">
    <subcellularLocation>
        <location evidence="1 7">Cell membrane</location>
        <topology evidence="1 7">Multi-pass membrane protein</topology>
    </subcellularLocation>
</comment>
<evidence type="ECO:0000256" key="5">
    <source>
        <dbReference type="ARBA" id="ARBA00022989"/>
    </source>
</evidence>
<evidence type="ECO:0000256" key="2">
    <source>
        <dbReference type="ARBA" id="ARBA00010792"/>
    </source>
</evidence>
<accession>A0A516X5W6</accession>
<dbReference type="RefSeq" id="WP_143909877.1">
    <property type="nucleotide sequence ID" value="NZ_CP041765.1"/>
</dbReference>
<reference evidence="9 10" key="2">
    <citation type="submission" date="2019-07" db="EMBL/GenBank/DDBJ databases">
        <authorList>
            <person name="Huang Y."/>
        </authorList>
    </citation>
    <scope>NUCLEOTIDE SEQUENCE [LARGE SCALE GENOMIC DNA]</scope>
    <source>
        <strain evidence="9 10">HY188</strain>
    </source>
</reference>
<dbReference type="EMBL" id="CP041765">
    <property type="protein sequence ID" value="QDQ98472.1"/>
    <property type="molecule type" value="Genomic_DNA"/>
</dbReference>
<evidence type="ECO:0000256" key="7">
    <source>
        <dbReference type="RuleBase" id="RU367016"/>
    </source>
</evidence>
<evidence type="ECO:0000256" key="4">
    <source>
        <dbReference type="ARBA" id="ARBA00022692"/>
    </source>
</evidence>
<dbReference type="Pfam" id="PF09335">
    <property type="entry name" value="VTT_dom"/>
    <property type="match status" value="1"/>
</dbReference>
<dbReference type="InterPro" id="IPR032816">
    <property type="entry name" value="VTT_dom"/>
</dbReference>
<evidence type="ECO:0000259" key="8">
    <source>
        <dbReference type="Pfam" id="PF09335"/>
    </source>
</evidence>
<name>A0A516X5W6_9ACTN</name>
<organism evidence="9 10">
    <name type="scientific">Tomitella fengzijianii</name>
    <dbReference type="NCBI Taxonomy" id="2597660"/>
    <lineage>
        <taxon>Bacteria</taxon>
        <taxon>Bacillati</taxon>
        <taxon>Actinomycetota</taxon>
        <taxon>Actinomycetes</taxon>
        <taxon>Mycobacteriales</taxon>
        <taxon>Tomitella</taxon>
    </lineage>
</organism>
<protein>
    <submittedName>
        <fullName evidence="9">DedA family protein</fullName>
    </submittedName>
</protein>